<dbReference type="InterPro" id="IPR006073">
    <property type="entry name" value="GTP-bd"/>
</dbReference>
<evidence type="ECO:0000313" key="4">
    <source>
        <dbReference type="Proteomes" id="UP000243975"/>
    </source>
</evidence>
<dbReference type="Gene3D" id="3.40.50.300">
    <property type="entry name" value="P-loop containing nucleotide triphosphate hydrolases"/>
    <property type="match status" value="1"/>
</dbReference>
<accession>A0A103YKK0</accession>
<reference evidence="3 4" key="1">
    <citation type="journal article" date="2016" name="Sci. Rep.">
        <title>The genome sequence of the outbreeding globe artichoke constructed de novo incorporating a phase-aware low-pass sequencing strategy of F1 progeny.</title>
        <authorList>
            <person name="Scaglione D."/>
            <person name="Reyes-Chin-Wo S."/>
            <person name="Acquadro A."/>
            <person name="Froenicke L."/>
            <person name="Portis E."/>
            <person name="Beitel C."/>
            <person name="Tirone M."/>
            <person name="Mauro R."/>
            <person name="Lo Monaco A."/>
            <person name="Mauromicale G."/>
            <person name="Faccioli P."/>
            <person name="Cattivelli L."/>
            <person name="Rieseberg L."/>
            <person name="Michelmore R."/>
            <person name="Lanteri S."/>
        </authorList>
    </citation>
    <scope>NUCLEOTIDE SEQUENCE [LARGE SCALE GENOMIC DNA]</scope>
    <source>
        <strain evidence="3">2C</strain>
    </source>
</reference>
<comment type="caution">
    <text evidence="3">The sequence shown here is derived from an EMBL/GenBank/DDBJ whole genome shotgun (WGS) entry which is preliminary data.</text>
</comment>
<evidence type="ECO:0000259" key="2">
    <source>
        <dbReference type="PROSITE" id="PS51710"/>
    </source>
</evidence>
<keyword evidence="4" id="KW-1185">Reference proteome</keyword>
<evidence type="ECO:0000313" key="3">
    <source>
        <dbReference type="EMBL" id="KVI10799.1"/>
    </source>
</evidence>
<organism evidence="3 4">
    <name type="scientific">Cynara cardunculus var. scolymus</name>
    <name type="common">Globe artichoke</name>
    <name type="synonym">Cynara scolymus</name>
    <dbReference type="NCBI Taxonomy" id="59895"/>
    <lineage>
        <taxon>Eukaryota</taxon>
        <taxon>Viridiplantae</taxon>
        <taxon>Streptophyta</taxon>
        <taxon>Embryophyta</taxon>
        <taxon>Tracheophyta</taxon>
        <taxon>Spermatophyta</taxon>
        <taxon>Magnoliopsida</taxon>
        <taxon>eudicotyledons</taxon>
        <taxon>Gunneridae</taxon>
        <taxon>Pentapetalae</taxon>
        <taxon>asterids</taxon>
        <taxon>campanulids</taxon>
        <taxon>Asterales</taxon>
        <taxon>Asteraceae</taxon>
        <taxon>Carduoideae</taxon>
        <taxon>Cardueae</taxon>
        <taxon>Carduinae</taxon>
        <taxon>Cynara</taxon>
    </lineage>
</organism>
<protein>
    <submittedName>
        <fullName evidence="3">GTP binding domain-containing protein</fullName>
    </submittedName>
</protein>
<feature type="non-terminal residue" evidence="3">
    <location>
        <position position="171"/>
    </location>
</feature>
<dbReference type="PANTHER" id="PTHR23305">
    <property type="entry name" value="OBG GTPASE FAMILY"/>
    <property type="match status" value="1"/>
</dbReference>
<evidence type="ECO:0000256" key="1">
    <source>
        <dbReference type="ARBA" id="ARBA00022741"/>
    </source>
</evidence>
<dbReference type="AlphaFoldDB" id="A0A103YKK0"/>
<dbReference type="EMBL" id="LEKV01000998">
    <property type="protein sequence ID" value="KVI10799.1"/>
    <property type="molecule type" value="Genomic_DNA"/>
</dbReference>
<keyword evidence="1" id="KW-0547">Nucleotide-binding</keyword>
<dbReference type="GO" id="GO:0005525">
    <property type="term" value="F:GTP binding"/>
    <property type="evidence" value="ECO:0007669"/>
    <property type="project" value="InterPro"/>
</dbReference>
<gene>
    <name evidence="3" type="ORF">Ccrd_010806</name>
</gene>
<dbReference type="GO" id="GO:0005737">
    <property type="term" value="C:cytoplasm"/>
    <property type="evidence" value="ECO:0007669"/>
    <property type="project" value="TreeGrafter"/>
</dbReference>
<dbReference type="PRINTS" id="PR00326">
    <property type="entry name" value="GTP1OBG"/>
</dbReference>
<dbReference type="InterPro" id="IPR031167">
    <property type="entry name" value="G_OBG"/>
</dbReference>
<dbReference type="Proteomes" id="UP000243975">
    <property type="component" value="Unassembled WGS sequence"/>
</dbReference>
<dbReference type="InterPro" id="IPR027417">
    <property type="entry name" value="P-loop_NTPase"/>
</dbReference>
<dbReference type="STRING" id="59895.A0A103YKK0"/>
<proteinExistence type="predicted"/>
<feature type="domain" description="OBG-type G" evidence="2">
    <location>
        <begin position="1"/>
        <end position="171"/>
    </location>
</feature>
<dbReference type="PROSITE" id="PS51710">
    <property type="entry name" value="G_OBG"/>
    <property type="match status" value="1"/>
</dbReference>
<name>A0A103YKK0_CYNCS</name>
<dbReference type="GO" id="GO:0016887">
    <property type="term" value="F:ATP hydrolysis activity"/>
    <property type="evidence" value="ECO:0007669"/>
    <property type="project" value="TreeGrafter"/>
</dbReference>
<dbReference type="PANTHER" id="PTHR23305:SF18">
    <property type="entry name" value="OBG-TYPE G DOMAIN-CONTAINING PROTEIN"/>
    <property type="match status" value="1"/>
</dbReference>
<sequence>MLHLIHRPSVDSISIRLQSSSHTVNVFFNSLSIINIPDPRLQLLSNLSKSQRSVPTSIEFVGIVGLVKGASQGEGLGNKFLSHIREVDSILQVVRCFEDNDIVHVNGQVDPKSDIDAINLELAFSYLDQLSSTRLWRYESGEKSAANEVVLWIKNQQLKGCFVAKDQQLWS</sequence>
<dbReference type="SUPFAM" id="SSF52540">
    <property type="entry name" value="P-loop containing nucleoside triphosphate hydrolases"/>
    <property type="match status" value="1"/>
</dbReference>
<dbReference type="Gramene" id="KVI10799">
    <property type="protein sequence ID" value="KVI10799"/>
    <property type="gene ID" value="Ccrd_010806"/>
</dbReference>